<dbReference type="InterPro" id="IPR051786">
    <property type="entry name" value="ASN_synthetase/amidase"/>
</dbReference>
<dbReference type="Proteomes" id="UP001065174">
    <property type="component" value="Chromosome"/>
</dbReference>
<evidence type="ECO:0000256" key="2">
    <source>
        <dbReference type="ARBA" id="ARBA00005752"/>
    </source>
</evidence>
<gene>
    <name evidence="9" type="primary">asnB</name>
    <name evidence="9" type="ORF">N6H18_04535</name>
</gene>
<dbReference type="RefSeq" id="WP_262310648.1">
    <property type="nucleotide sequence ID" value="NZ_CP106679.1"/>
</dbReference>
<keyword evidence="5" id="KW-0067">ATP-binding</keyword>
<dbReference type="Gene3D" id="3.60.20.10">
    <property type="entry name" value="Glutamine Phosphoribosylpyrophosphate, subunit 1, domain 1"/>
    <property type="match status" value="1"/>
</dbReference>
<dbReference type="EC" id="6.3.5.4" evidence="3"/>
<evidence type="ECO:0000256" key="3">
    <source>
        <dbReference type="ARBA" id="ARBA00012737"/>
    </source>
</evidence>
<evidence type="ECO:0000256" key="4">
    <source>
        <dbReference type="ARBA" id="ARBA00022741"/>
    </source>
</evidence>
<comment type="pathway">
    <text evidence="1">Amino-acid biosynthesis; L-asparagine biosynthesis; L-asparagine from L-aspartate (L-Gln route): step 1/1.</text>
</comment>
<keyword evidence="10" id="KW-1185">Reference proteome</keyword>
<dbReference type="GO" id="GO:0004066">
    <property type="term" value="F:asparagine synthase (glutamine-hydrolyzing) activity"/>
    <property type="evidence" value="ECO:0007669"/>
    <property type="project" value="UniProtKB-EC"/>
</dbReference>
<dbReference type="CDD" id="cd00712">
    <property type="entry name" value="AsnB"/>
    <property type="match status" value="1"/>
</dbReference>
<name>A0ABY6CRT0_9BACT</name>
<evidence type="ECO:0000256" key="7">
    <source>
        <dbReference type="ARBA" id="ARBA00048741"/>
    </source>
</evidence>
<accession>A0ABY6CRT0</accession>
<reference evidence="9" key="1">
    <citation type="submission" date="2022-09" db="EMBL/GenBank/DDBJ databases">
        <title>Comparative genomics and taxonomic characterization of three novel marine species of genus Reichenbachiella exhibiting antioxidant and polysaccharide degradation activities.</title>
        <authorList>
            <person name="Muhammad N."/>
            <person name="Lee Y.-J."/>
            <person name="Ko J."/>
            <person name="Kim S.-G."/>
        </authorList>
    </citation>
    <scope>NUCLEOTIDE SEQUENCE</scope>
    <source>
        <strain evidence="9">BKB1-1</strain>
    </source>
</reference>
<sequence length="623" mass="71397">MCGITGVWAFNEVGRIQINNLDKATGCLAHRGPDHHAIWNDHLVGLGHRRLSIIDTSADGHQPMQIMDGRYVMVFNGEIFNYRQLRQDLQSKGIQFHSESDTEVIMHLYAQEGKACLQKLNGFFALAIYDTSEQSLFIARDRLGIKPLLYFQDEFKLLFGSEMSAILAYGLDYKIDNEALHYYLQLNYTPAPLTMIKGVKKLMPGECLEIKGKQVTKSNYYELQSHPSPSNLSYEDAKRKLAQLMEESVQKRMVADVPLGTFLSGGIDSSVITSIAARHTNQLSTFSIGFEGNSFFDETHYAELVAKKCKTHHTAFKLSNEEILSHMPAFVDHIDEPFADSSALLVYILSKKTREHVTVALSGDGADEIFSGYNKHAAWLKMESKGSLNKLMSLARPVAELMPQSRSGKLSNRMRQVIRYDQARQLKPKSRYWFLASLASQEYADNMMRDSFAGSDMREQWMQDLDGYRDINDLLYMDTQFVLPNDMLKKVDLMSMASGLEVRVPFLDHEVVEFVHSLPVEYKINAQMRKKILQDTYRDILPKELYRRSKKGFEMPLLNWLKTSLSSELSATLFDRDKIEAGKIFNWSAVEKLKTKMYSGNPEDSHAHVWALYIFQKWQEKHF</sequence>
<dbReference type="Pfam" id="PF13537">
    <property type="entry name" value="GATase_7"/>
    <property type="match status" value="1"/>
</dbReference>
<evidence type="ECO:0000313" key="10">
    <source>
        <dbReference type="Proteomes" id="UP001065174"/>
    </source>
</evidence>
<organism evidence="9 10">
    <name type="scientific">Reichenbachiella agarivorans</name>
    <dbReference type="NCBI Taxonomy" id="2979464"/>
    <lineage>
        <taxon>Bacteria</taxon>
        <taxon>Pseudomonadati</taxon>
        <taxon>Bacteroidota</taxon>
        <taxon>Cytophagia</taxon>
        <taxon>Cytophagales</taxon>
        <taxon>Reichenbachiellaceae</taxon>
        <taxon>Reichenbachiella</taxon>
    </lineage>
</organism>
<dbReference type="PROSITE" id="PS51278">
    <property type="entry name" value="GATASE_TYPE_2"/>
    <property type="match status" value="1"/>
</dbReference>
<dbReference type="InterPro" id="IPR033738">
    <property type="entry name" value="AsnB_N"/>
</dbReference>
<comment type="similarity">
    <text evidence="2">Belongs to the asparagine synthetase family.</text>
</comment>
<comment type="catalytic activity">
    <reaction evidence="7">
        <text>L-aspartate + L-glutamine + ATP + H2O = L-asparagine + L-glutamate + AMP + diphosphate + H(+)</text>
        <dbReference type="Rhea" id="RHEA:12228"/>
        <dbReference type="ChEBI" id="CHEBI:15377"/>
        <dbReference type="ChEBI" id="CHEBI:15378"/>
        <dbReference type="ChEBI" id="CHEBI:29985"/>
        <dbReference type="ChEBI" id="CHEBI:29991"/>
        <dbReference type="ChEBI" id="CHEBI:30616"/>
        <dbReference type="ChEBI" id="CHEBI:33019"/>
        <dbReference type="ChEBI" id="CHEBI:58048"/>
        <dbReference type="ChEBI" id="CHEBI:58359"/>
        <dbReference type="ChEBI" id="CHEBI:456215"/>
        <dbReference type="EC" id="6.3.5.4"/>
    </reaction>
</comment>
<feature type="domain" description="Glutamine amidotransferase type-2" evidence="8">
    <location>
        <begin position="2"/>
        <end position="213"/>
    </location>
</feature>
<protein>
    <recommendedName>
        <fullName evidence="3">asparagine synthase (glutamine-hydrolyzing)</fullName>
        <ecNumber evidence="3">6.3.5.4</ecNumber>
    </recommendedName>
</protein>
<dbReference type="InterPro" id="IPR006426">
    <property type="entry name" value="Asn_synth_AEB"/>
</dbReference>
<evidence type="ECO:0000256" key="1">
    <source>
        <dbReference type="ARBA" id="ARBA00005187"/>
    </source>
</evidence>
<keyword evidence="4" id="KW-0547">Nucleotide-binding</keyword>
<dbReference type="Gene3D" id="3.40.50.620">
    <property type="entry name" value="HUPs"/>
    <property type="match status" value="1"/>
</dbReference>
<keyword evidence="6" id="KW-0315">Glutamine amidotransferase</keyword>
<dbReference type="InterPro" id="IPR001962">
    <property type="entry name" value="Asn_synthase"/>
</dbReference>
<dbReference type="InterPro" id="IPR017932">
    <property type="entry name" value="GATase_2_dom"/>
</dbReference>
<evidence type="ECO:0000259" key="8">
    <source>
        <dbReference type="PROSITE" id="PS51278"/>
    </source>
</evidence>
<dbReference type="InterPro" id="IPR014729">
    <property type="entry name" value="Rossmann-like_a/b/a_fold"/>
</dbReference>
<dbReference type="NCBIfam" id="TIGR01536">
    <property type="entry name" value="asn_synth_AEB"/>
    <property type="match status" value="1"/>
</dbReference>
<dbReference type="InterPro" id="IPR029055">
    <property type="entry name" value="Ntn_hydrolases_N"/>
</dbReference>
<dbReference type="SUPFAM" id="SSF52402">
    <property type="entry name" value="Adenine nucleotide alpha hydrolases-like"/>
    <property type="match status" value="1"/>
</dbReference>
<evidence type="ECO:0000256" key="6">
    <source>
        <dbReference type="ARBA" id="ARBA00022962"/>
    </source>
</evidence>
<proteinExistence type="inferred from homology"/>
<keyword evidence="9" id="KW-0436">Ligase</keyword>
<dbReference type="PANTHER" id="PTHR43284">
    <property type="entry name" value="ASPARAGINE SYNTHETASE (GLUTAMINE-HYDROLYZING)"/>
    <property type="match status" value="1"/>
</dbReference>
<dbReference type="Pfam" id="PF00733">
    <property type="entry name" value="Asn_synthase"/>
    <property type="match status" value="1"/>
</dbReference>
<evidence type="ECO:0000313" key="9">
    <source>
        <dbReference type="EMBL" id="UXP33219.1"/>
    </source>
</evidence>
<dbReference type="SUPFAM" id="SSF56235">
    <property type="entry name" value="N-terminal nucleophile aminohydrolases (Ntn hydrolases)"/>
    <property type="match status" value="1"/>
</dbReference>
<dbReference type="PIRSF" id="PIRSF001589">
    <property type="entry name" value="Asn_synthetase_glu-h"/>
    <property type="match status" value="1"/>
</dbReference>
<dbReference type="EMBL" id="CP106679">
    <property type="protein sequence ID" value="UXP33219.1"/>
    <property type="molecule type" value="Genomic_DNA"/>
</dbReference>
<dbReference type="PANTHER" id="PTHR43284:SF1">
    <property type="entry name" value="ASPARAGINE SYNTHETASE"/>
    <property type="match status" value="1"/>
</dbReference>
<dbReference type="CDD" id="cd01991">
    <property type="entry name" value="Asn_synthase_B_C"/>
    <property type="match status" value="1"/>
</dbReference>
<evidence type="ECO:0000256" key="5">
    <source>
        <dbReference type="ARBA" id="ARBA00022840"/>
    </source>
</evidence>